<dbReference type="KEGG" id="pbl:PAAG_12594"/>
<name>A0A0A2VIK2_PARBA</name>
<dbReference type="GeneID" id="26971192"/>
<gene>
    <name evidence="1" type="ORF">PAAG_12594</name>
</gene>
<keyword evidence="2" id="KW-1185">Reference proteome</keyword>
<accession>A0A0A2VIK2</accession>
<proteinExistence type="predicted"/>
<sequence>MTDSEKTDFEVKAATVQTASATQMLYEAEDLTKESLNRVILSMKMQSATVSVIIAKSLNISTITLLQEKQQSDTDLSIIFIRH</sequence>
<evidence type="ECO:0000313" key="2">
    <source>
        <dbReference type="Proteomes" id="UP000002059"/>
    </source>
</evidence>
<dbReference type="HOGENOM" id="CLU_2543189_0_0_1"/>
<dbReference type="Proteomes" id="UP000002059">
    <property type="component" value="Partially assembled WGS sequence"/>
</dbReference>
<dbReference type="AlphaFoldDB" id="A0A0A2VIK2"/>
<organism evidence="1 2">
    <name type="scientific">Paracoccidioides lutzii (strain ATCC MYA-826 / Pb01)</name>
    <name type="common">Paracoccidioides brasiliensis</name>
    <dbReference type="NCBI Taxonomy" id="502779"/>
    <lineage>
        <taxon>Eukaryota</taxon>
        <taxon>Fungi</taxon>
        <taxon>Dikarya</taxon>
        <taxon>Ascomycota</taxon>
        <taxon>Pezizomycotina</taxon>
        <taxon>Eurotiomycetes</taxon>
        <taxon>Eurotiomycetidae</taxon>
        <taxon>Onygenales</taxon>
        <taxon>Ajellomycetaceae</taxon>
        <taxon>Paracoccidioides</taxon>
    </lineage>
</organism>
<evidence type="ECO:0000313" key="1">
    <source>
        <dbReference type="EMBL" id="KGQ00739.1"/>
    </source>
</evidence>
<dbReference type="RefSeq" id="XP_015702318.1">
    <property type="nucleotide sequence ID" value="XM_015848067.1"/>
</dbReference>
<dbReference type="EMBL" id="KN294030">
    <property type="protein sequence ID" value="KGQ00739.1"/>
    <property type="molecule type" value="Genomic_DNA"/>
</dbReference>
<reference evidence="1 2" key="1">
    <citation type="journal article" date="2011" name="PLoS Genet.">
        <title>Comparative genomic analysis of human fungal pathogens causing paracoccidioidomycosis.</title>
        <authorList>
            <person name="Desjardins C.A."/>
            <person name="Champion M.D."/>
            <person name="Holder J.W."/>
            <person name="Muszewska A."/>
            <person name="Goldberg J."/>
            <person name="Bailao A.M."/>
            <person name="Brigido M.M."/>
            <person name="Ferreira M.E."/>
            <person name="Garcia A.M."/>
            <person name="Grynberg M."/>
            <person name="Gujja S."/>
            <person name="Heiman D.I."/>
            <person name="Henn M.R."/>
            <person name="Kodira C.D."/>
            <person name="Leon-Narvaez H."/>
            <person name="Longo L.V."/>
            <person name="Ma L.J."/>
            <person name="Malavazi I."/>
            <person name="Matsuo A.L."/>
            <person name="Morais F.V."/>
            <person name="Pereira M."/>
            <person name="Rodriguez-Brito S."/>
            <person name="Sakthikumar S."/>
            <person name="Salem-Izacc S.M."/>
            <person name="Sykes S.M."/>
            <person name="Teixeira M.M."/>
            <person name="Vallejo M.C."/>
            <person name="Walter M.E."/>
            <person name="Yandava C."/>
            <person name="Young S."/>
            <person name="Zeng Q."/>
            <person name="Zucker J."/>
            <person name="Felipe M.S."/>
            <person name="Goldman G.H."/>
            <person name="Haas B.J."/>
            <person name="McEwen J.G."/>
            <person name="Nino-Vega G."/>
            <person name="Puccia R."/>
            <person name="San-Blas G."/>
            <person name="Soares C.M."/>
            <person name="Birren B.W."/>
            <person name="Cuomo C.A."/>
        </authorList>
    </citation>
    <scope>NUCLEOTIDE SEQUENCE [LARGE SCALE GENOMIC DNA]</scope>
    <source>
        <strain evidence="2">ATCC MYA-826 / Pb01</strain>
    </source>
</reference>
<protein>
    <submittedName>
        <fullName evidence="1">Uncharacterized protein</fullName>
    </submittedName>
</protein>
<dbReference type="VEuPathDB" id="FungiDB:PAAG_12594"/>